<protein>
    <recommendedName>
        <fullName evidence="9">BZIP domain-containing protein</fullName>
    </recommendedName>
</protein>
<feature type="compositionally biased region" description="Low complexity" evidence="8">
    <location>
        <begin position="11"/>
        <end position="26"/>
    </location>
</feature>
<dbReference type="InterPro" id="IPR046347">
    <property type="entry name" value="bZIP_sf"/>
</dbReference>
<evidence type="ECO:0000313" key="10">
    <source>
        <dbReference type="EMBL" id="KAL1129199.1"/>
    </source>
</evidence>
<dbReference type="InterPro" id="IPR004827">
    <property type="entry name" value="bZIP"/>
</dbReference>
<gene>
    <name evidence="10" type="ORF">AAG570_013729</name>
</gene>
<dbReference type="Pfam" id="PF00170">
    <property type="entry name" value="bZIP_1"/>
    <property type="match status" value="1"/>
</dbReference>
<keyword evidence="4" id="KW-0238">DNA-binding</keyword>
<dbReference type="GO" id="GO:0005634">
    <property type="term" value="C:nucleus"/>
    <property type="evidence" value="ECO:0007669"/>
    <property type="project" value="UniProtKB-SubCell"/>
</dbReference>
<sequence length="170" mass="18940">MFIRRPVDMRTAGQAASQCQASQTAGERVTSAHRHLSAVSDSGCEDSDGRHSGTGSPRIDLDCMIHQSPGCTAGSPSPKRTKTVSGDGAHYARTKIGPDERRQRKKELNKNAATRYRQKKQAEFEGILYMEKGLRSKNEELKLKLTDMQKEIKYLKSLMKDVFKAKGLIK</sequence>
<dbReference type="CDD" id="cd14692">
    <property type="entry name" value="bZIP_ATF4"/>
    <property type="match status" value="1"/>
</dbReference>
<evidence type="ECO:0000256" key="7">
    <source>
        <dbReference type="SAM" id="Coils"/>
    </source>
</evidence>
<dbReference type="Gene3D" id="1.20.5.170">
    <property type="match status" value="1"/>
</dbReference>
<dbReference type="EMBL" id="JBFDAA010000009">
    <property type="protein sequence ID" value="KAL1129199.1"/>
    <property type="molecule type" value="Genomic_DNA"/>
</dbReference>
<reference evidence="10 11" key="1">
    <citation type="submission" date="2024-07" db="EMBL/GenBank/DDBJ databases">
        <title>Chromosome-level genome assembly of the water stick insect Ranatra chinensis (Heteroptera: Nepidae).</title>
        <authorList>
            <person name="Liu X."/>
        </authorList>
    </citation>
    <scope>NUCLEOTIDE SEQUENCE [LARGE SCALE GENOMIC DNA]</scope>
    <source>
        <strain evidence="10">Cailab_2021Rc</strain>
        <tissue evidence="10">Muscle</tissue>
    </source>
</reference>
<feature type="compositionally biased region" description="Basic and acidic residues" evidence="8">
    <location>
        <begin position="96"/>
        <end position="109"/>
    </location>
</feature>
<comment type="caution">
    <text evidence="10">The sequence shown here is derived from an EMBL/GenBank/DDBJ whole genome shotgun (WGS) entry which is preliminary data.</text>
</comment>
<feature type="coiled-coil region" evidence="7">
    <location>
        <begin position="131"/>
        <end position="158"/>
    </location>
</feature>
<dbReference type="SUPFAM" id="SSF57959">
    <property type="entry name" value="Leucine zipper domain"/>
    <property type="match status" value="1"/>
</dbReference>
<evidence type="ECO:0000313" key="11">
    <source>
        <dbReference type="Proteomes" id="UP001558652"/>
    </source>
</evidence>
<evidence type="ECO:0000256" key="3">
    <source>
        <dbReference type="ARBA" id="ARBA00023015"/>
    </source>
</evidence>
<feature type="region of interest" description="Disordered" evidence="8">
    <location>
        <begin position="1"/>
        <end position="114"/>
    </location>
</feature>
<dbReference type="AlphaFoldDB" id="A0ABD0YEX6"/>
<dbReference type="Proteomes" id="UP001558652">
    <property type="component" value="Unassembled WGS sequence"/>
</dbReference>
<dbReference type="PANTHER" id="PTHR13044:SF14">
    <property type="entry name" value="CRYPTOCEPHAL, ISOFORM A"/>
    <property type="match status" value="1"/>
</dbReference>
<dbReference type="PANTHER" id="PTHR13044">
    <property type="entry name" value="ACTIVATING TRANSCRIPTION FACTOR ATF 4/5"/>
    <property type="match status" value="1"/>
</dbReference>
<evidence type="ECO:0000259" key="9">
    <source>
        <dbReference type="PROSITE" id="PS50217"/>
    </source>
</evidence>
<feature type="domain" description="BZIP" evidence="9">
    <location>
        <begin position="99"/>
        <end position="162"/>
    </location>
</feature>
<dbReference type="SMART" id="SM00338">
    <property type="entry name" value="BRLZ"/>
    <property type="match status" value="1"/>
</dbReference>
<evidence type="ECO:0000256" key="8">
    <source>
        <dbReference type="SAM" id="MobiDB-lite"/>
    </source>
</evidence>
<proteinExistence type="inferred from homology"/>
<keyword evidence="3" id="KW-0805">Transcription regulation</keyword>
<dbReference type="PROSITE" id="PS50217">
    <property type="entry name" value="BZIP"/>
    <property type="match status" value="1"/>
</dbReference>
<keyword evidence="5" id="KW-0804">Transcription</keyword>
<comment type="similarity">
    <text evidence="2">Belongs to the bZIP family.</text>
</comment>
<evidence type="ECO:0000256" key="2">
    <source>
        <dbReference type="ARBA" id="ARBA00007163"/>
    </source>
</evidence>
<keyword evidence="11" id="KW-1185">Reference proteome</keyword>
<accession>A0ABD0YEX6</accession>
<evidence type="ECO:0000256" key="4">
    <source>
        <dbReference type="ARBA" id="ARBA00023125"/>
    </source>
</evidence>
<comment type="subcellular location">
    <subcellularLocation>
        <location evidence="1">Nucleus</location>
    </subcellularLocation>
</comment>
<evidence type="ECO:0000256" key="1">
    <source>
        <dbReference type="ARBA" id="ARBA00004123"/>
    </source>
</evidence>
<evidence type="ECO:0000256" key="5">
    <source>
        <dbReference type="ARBA" id="ARBA00023163"/>
    </source>
</evidence>
<evidence type="ECO:0000256" key="6">
    <source>
        <dbReference type="ARBA" id="ARBA00023242"/>
    </source>
</evidence>
<name>A0ABD0YEX6_9HEMI</name>
<organism evidence="10 11">
    <name type="scientific">Ranatra chinensis</name>
    <dbReference type="NCBI Taxonomy" id="642074"/>
    <lineage>
        <taxon>Eukaryota</taxon>
        <taxon>Metazoa</taxon>
        <taxon>Ecdysozoa</taxon>
        <taxon>Arthropoda</taxon>
        <taxon>Hexapoda</taxon>
        <taxon>Insecta</taxon>
        <taxon>Pterygota</taxon>
        <taxon>Neoptera</taxon>
        <taxon>Paraneoptera</taxon>
        <taxon>Hemiptera</taxon>
        <taxon>Heteroptera</taxon>
        <taxon>Panheteroptera</taxon>
        <taxon>Nepomorpha</taxon>
        <taxon>Nepidae</taxon>
        <taxon>Ranatrinae</taxon>
        <taxon>Ranatra</taxon>
    </lineage>
</organism>
<keyword evidence="7" id="KW-0175">Coiled coil</keyword>
<dbReference type="GO" id="GO:0003677">
    <property type="term" value="F:DNA binding"/>
    <property type="evidence" value="ECO:0007669"/>
    <property type="project" value="UniProtKB-KW"/>
</dbReference>
<keyword evidence="6" id="KW-0539">Nucleus</keyword>